<evidence type="ECO:0000256" key="4">
    <source>
        <dbReference type="SAM" id="MobiDB-lite"/>
    </source>
</evidence>
<gene>
    <name evidence="6" type="ORF">ACFO0S_03940</name>
</gene>
<dbReference type="SMART" id="SM00382">
    <property type="entry name" value="AAA"/>
    <property type="match status" value="1"/>
</dbReference>
<sequence length="516" mass="57238">MRAIYSVGLEGAEGHVVTVEAMIRDEKESLVIVGLPDATMKESKERVLSALHALNLQILDSKITIQLFPSDRQKQGTGFDLAMILAVIDRAQKKGLAIGPETCVLASVNLYGQLMPFHGLLSAIDQARKLGFKRILVPAGENYRLIPKDDIELVELEDVMQTLRYLNGQPIMRLTDTPDFPEEEEDTSMTVDFSAIRGHKEPKRVLEIAAAGGHHVLFSGPPGCGKTMLAEAFHTILPDLDDQEVLTVFNTYQLAKQKRGVSKRPPYRHPHHSASSTSLIGGGTYPKPGEVSLADRGVLFLDELGEFPRKTLDMLRQPMESGIVDIARVKMSVKYPARFILISATNPCPCGYFGSHQRYCTCSASQVRNYQLKASGPLNDRLDFILNLKSSGIQETAEGETSAMIRVRTTTARKLQHDRYQGLYLNGNAPAKLVLENCQATGSQLERINDACYDNKWSNRSQLKLIRIARTISDLSGNEGLTDESIELAIYYRLIMPVPNEPSVAEDDRLREDGEV</sequence>
<name>A0ABV8UUR0_9BACL</name>
<keyword evidence="3" id="KW-0067">ATP-binding</keyword>
<dbReference type="Pfam" id="PF13541">
    <property type="entry name" value="ChlI"/>
    <property type="match status" value="1"/>
</dbReference>
<keyword evidence="2" id="KW-0547">Nucleotide-binding</keyword>
<evidence type="ECO:0000256" key="2">
    <source>
        <dbReference type="ARBA" id="ARBA00022741"/>
    </source>
</evidence>
<organism evidence="6 7">
    <name type="scientific">Chryseomicrobium palamuruense</name>
    <dbReference type="NCBI Taxonomy" id="682973"/>
    <lineage>
        <taxon>Bacteria</taxon>
        <taxon>Bacillati</taxon>
        <taxon>Bacillota</taxon>
        <taxon>Bacilli</taxon>
        <taxon>Bacillales</taxon>
        <taxon>Caryophanaceae</taxon>
        <taxon>Chryseomicrobium</taxon>
    </lineage>
</organism>
<dbReference type="NCBIfam" id="TIGR00368">
    <property type="entry name" value="YifB family Mg chelatase-like AAA ATPase"/>
    <property type="match status" value="1"/>
</dbReference>
<feature type="domain" description="AAA+ ATPase" evidence="5">
    <location>
        <begin position="212"/>
        <end position="392"/>
    </location>
</feature>
<dbReference type="PANTHER" id="PTHR32039:SF7">
    <property type="entry name" value="COMPETENCE PROTEIN COMM"/>
    <property type="match status" value="1"/>
</dbReference>
<dbReference type="SUPFAM" id="SSF54211">
    <property type="entry name" value="Ribosomal protein S5 domain 2-like"/>
    <property type="match status" value="1"/>
</dbReference>
<dbReference type="Pfam" id="PF01078">
    <property type="entry name" value="Mg_chelatase"/>
    <property type="match status" value="1"/>
</dbReference>
<dbReference type="Proteomes" id="UP001595733">
    <property type="component" value="Unassembled WGS sequence"/>
</dbReference>
<dbReference type="EMBL" id="JBHSEF010000010">
    <property type="protein sequence ID" value="MFC4354223.1"/>
    <property type="molecule type" value="Genomic_DNA"/>
</dbReference>
<dbReference type="InterPro" id="IPR045006">
    <property type="entry name" value="CHLI-like"/>
</dbReference>
<dbReference type="CDD" id="cd00009">
    <property type="entry name" value="AAA"/>
    <property type="match status" value="1"/>
</dbReference>
<keyword evidence="7" id="KW-1185">Reference proteome</keyword>
<protein>
    <submittedName>
        <fullName evidence="6">YifB family Mg chelatase-like AAA ATPase</fullName>
    </submittedName>
</protein>
<dbReference type="PRINTS" id="PR01657">
    <property type="entry name" value="MCMFAMILY"/>
</dbReference>
<evidence type="ECO:0000259" key="5">
    <source>
        <dbReference type="SMART" id="SM00382"/>
    </source>
</evidence>
<evidence type="ECO:0000256" key="1">
    <source>
        <dbReference type="ARBA" id="ARBA00006354"/>
    </source>
</evidence>
<dbReference type="SUPFAM" id="SSF52540">
    <property type="entry name" value="P-loop containing nucleoside triphosphate hydrolases"/>
    <property type="match status" value="1"/>
</dbReference>
<dbReference type="InterPro" id="IPR003593">
    <property type="entry name" value="AAA+_ATPase"/>
</dbReference>
<evidence type="ECO:0000313" key="7">
    <source>
        <dbReference type="Proteomes" id="UP001595733"/>
    </source>
</evidence>
<dbReference type="Gene3D" id="3.40.50.300">
    <property type="entry name" value="P-loop containing nucleotide triphosphate hydrolases"/>
    <property type="match status" value="1"/>
</dbReference>
<dbReference type="InterPro" id="IPR000523">
    <property type="entry name" value="Mg_chelatse_chII-like_cat_dom"/>
</dbReference>
<dbReference type="InterPro" id="IPR004482">
    <property type="entry name" value="Mg_chelat-rel"/>
</dbReference>
<feature type="compositionally biased region" description="Basic residues" evidence="4">
    <location>
        <begin position="260"/>
        <end position="272"/>
    </location>
</feature>
<dbReference type="InterPro" id="IPR001208">
    <property type="entry name" value="MCM_dom"/>
</dbReference>
<dbReference type="InterPro" id="IPR027417">
    <property type="entry name" value="P-loop_NTPase"/>
</dbReference>
<dbReference type="Gene3D" id="3.30.230.10">
    <property type="match status" value="1"/>
</dbReference>
<evidence type="ECO:0000313" key="6">
    <source>
        <dbReference type="EMBL" id="MFC4354223.1"/>
    </source>
</evidence>
<dbReference type="InterPro" id="IPR020568">
    <property type="entry name" value="Ribosomal_Su5_D2-typ_SF"/>
</dbReference>
<comment type="caution">
    <text evidence="6">The sequence shown here is derived from an EMBL/GenBank/DDBJ whole genome shotgun (WGS) entry which is preliminary data.</text>
</comment>
<evidence type="ECO:0000256" key="3">
    <source>
        <dbReference type="ARBA" id="ARBA00022840"/>
    </source>
</evidence>
<feature type="region of interest" description="Disordered" evidence="4">
    <location>
        <begin position="260"/>
        <end position="281"/>
    </location>
</feature>
<dbReference type="RefSeq" id="WP_378140435.1">
    <property type="nucleotide sequence ID" value="NZ_JBHSEF010000010.1"/>
</dbReference>
<comment type="similarity">
    <text evidence="1">Belongs to the Mg-chelatase subunits D/I family. ComM subfamily.</text>
</comment>
<dbReference type="InterPro" id="IPR014721">
    <property type="entry name" value="Ribsml_uS5_D2-typ_fold_subgr"/>
</dbReference>
<dbReference type="InterPro" id="IPR025158">
    <property type="entry name" value="Mg_chelat-rel_C"/>
</dbReference>
<proteinExistence type="inferred from homology"/>
<dbReference type="Pfam" id="PF13335">
    <property type="entry name" value="Mg_chelatase_C"/>
    <property type="match status" value="1"/>
</dbReference>
<dbReference type="PANTHER" id="PTHR32039">
    <property type="entry name" value="MAGNESIUM-CHELATASE SUBUNIT CHLI"/>
    <property type="match status" value="1"/>
</dbReference>
<accession>A0ABV8UUR0</accession>
<reference evidence="7" key="1">
    <citation type="journal article" date="2019" name="Int. J. Syst. Evol. Microbiol.">
        <title>The Global Catalogue of Microorganisms (GCM) 10K type strain sequencing project: providing services to taxonomists for standard genome sequencing and annotation.</title>
        <authorList>
            <consortium name="The Broad Institute Genomics Platform"/>
            <consortium name="The Broad Institute Genome Sequencing Center for Infectious Disease"/>
            <person name="Wu L."/>
            <person name="Ma J."/>
        </authorList>
    </citation>
    <scope>NUCLEOTIDE SEQUENCE [LARGE SCALE GENOMIC DNA]</scope>
    <source>
        <strain evidence="7">CCUG 50353</strain>
    </source>
</reference>